<evidence type="ECO:0000313" key="2">
    <source>
        <dbReference type="Proteomes" id="UP001054945"/>
    </source>
</evidence>
<name>A0AAV4MPE1_CAEEX</name>
<evidence type="ECO:0000313" key="1">
    <source>
        <dbReference type="EMBL" id="GIX74207.1"/>
    </source>
</evidence>
<dbReference type="AlphaFoldDB" id="A0AAV4MPE1"/>
<proteinExistence type="predicted"/>
<organism evidence="1 2">
    <name type="scientific">Caerostris extrusa</name>
    <name type="common">Bark spider</name>
    <name type="synonym">Caerostris bankana</name>
    <dbReference type="NCBI Taxonomy" id="172846"/>
    <lineage>
        <taxon>Eukaryota</taxon>
        <taxon>Metazoa</taxon>
        <taxon>Ecdysozoa</taxon>
        <taxon>Arthropoda</taxon>
        <taxon>Chelicerata</taxon>
        <taxon>Arachnida</taxon>
        <taxon>Araneae</taxon>
        <taxon>Araneomorphae</taxon>
        <taxon>Entelegynae</taxon>
        <taxon>Araneoidea</taxon>
        <taxon>Araneidae</taxon>
        <taxon>Caerostris</taxon>
    </lineage>
</organism>
<reference evidence="1 2" key="1">
    <citation type="submission" date="2021-06" db="EMBL/GenBank/DDBJ databases">
        <title>Caerostris extrusa draft genome.</title>
        <authorList>
            <person name="Kono N."/>
            <person name="Arakawa K."/>
        </authorList>
    </citation>
    <scope>NUCLEOTIDE SEQUENCE [LARGE SCALE GENOMIC DNA]</scope>
</reference>
<keyword evidence="2" id="KW-1185">Reference proteome</keyword>
<accession>A0AAV4MPE1</accession>
<gene>
    <name evidence="1" type="ORF">CEXT_161631</name>
</gene>
<dbReference type="Proteomes" id="UP001054945">
    <property type="component" value="Unassembled WGS sequence"/>
</dbReference>
<dbReference type="EMBL" id="BPLR01002484">
    <property type="protein sequence ID" value="GIX74207.1"/>
    <property type="molecule type" value="Genomic_DNA"/>
</dbReference>
<comment type="caution">
    <text evidence="1">The sequence shown here is derived from an EMBL/GenBank/DDBJ whole genome shotgun (WGS) entry which is preliminary data.</text>
</comment>
<protein>
    <submittedName>
        <fullName evidence="1">Uncharacterized protein</fullName>
    </submittedName>
</protein>
<sequence length="87" mass="9333">MGDGGKERFISLARRDKNGLRGGGVWRQRSGFRTIGDSGEELVTRESIQVSNAFCGNGCISRNSNPAQILSFSEGGKGKENDISIQA</sequence>